<dbReference type="PANTHER" id="PTHR47683:SF2">
    <property type="entry name" value="RNA-BINDING S4 DOMAIN-CONTAINING PROTEIN"/>
    <property type="match status" value="1"/>
</dbReference>
<comment type="similarity">
    <text evidence="1">Belongs to the pseudouridine synthase RsuA family.</text>
</comment>
<dbReference type="Gene3D" id="3.30.70.580">
    <property type="entry name" value="Pseudouridine synthase I, catalytic domain, N-terminal subdomain"/>
    <property type="match status" value="1"/>
</dbReference>
<dbReference type="SUPFAM" id="SSF55120">
    <property type="entry name" value="Pseudouridine synthase"/>
    <property type="match status" value="1"/>
</dbReference>
<reference evidence="4" key="2">
    <citation type="submission" date="2024-10" db="UniProtKB">
        <authorList>
            <consortium name="EnsemblProtists"/>
        </authorList>
    </citation>
    <scope>IDENTIFICATION</scope>
</reference>
<dbReference type="GO" id="GO:0006364">
    <property type="term" value="P:rRNA processing"/>
    <property type="evidence" value="ECO:0007669"/>
    <property type="project" value="UniProtKB-ARBA"/>
</dbReference>
<dbReference type="eggNOG" id="ENOG502S67B">
    <property type="taxonomic scope" value="Eukaryota"/>
</dbReference>
<proteinExistence type="inferred from homology"/>
<evidence type="ECO:0000259" key="3">
    <source>
        <dbReference type="Pfam" id="PF00849"/>
    </source>
</evidence>
<dbReference type="PANTHER" id="PTHR47683">
    <property type="entry name" value="PSEUDOURIDINE SYNTHASE FAMILY PROTEIN-RELATED"/>
    <property type="match status" value="1"/>
</dbReference>
<evidence type="ECO:0000256" key="2">
    <source>
        <dbReference type="ARBA" id="ARBA00023235"/>
    </source>
</evidence>
<dbReference type="STRING" id="2903.R1BC01"/>
<dbReference type="InterPro" id="IPR020094">
    <property type="entry name" value="TruA/RsuA/RluB/E/F_N"/>
</dbReference>
<evidence type="ECO:0000256" key="1">
    <source>
        <dbReference type="ARBA" id="ARBA00008348"/>
    </source>
</evidence>
<dbReference type="InterPro" id="IPR020103">
    <property type="entry name" value="PsdUridine_synth_cat_dom_sf"/>
</dbReference>
<dbReference type="KEGG" id="ehx:EMIHUDRAFT_45387"/>
<evidence type="ECO:0000313" key="4">
    <source>
        <dbReference type="EnsemblProtists" id="EOD06847"/>
    </source>
</evidence>
<dbReference type="Proteomes" id="UP000013827">
    <property type="component" value="Unassembled WGS sequence"/>
</dbReference>
<dbReference type="AlphaFoldDB" id="A0A0D3I6G2"/>
<dbReference type="GO" id="GO:0003723">
    <property type="term" value="F:RNA binding"/>
    <property type="evidence" value="ECO:0007669"/>
    <property type="project" value="InterPro"/>
</dbReference>
<accession>A0A0D3I6G2</accession>
<dbReference type="EnsemblProtists" id="EOD06847">
    <property type="protein sequence ID" value="EOD06847"/>
    <property type="gene ID" value="EMIHUDRAFT_45387"/>
</dbReference>
<keyword evidence="5" id="KW-1185">Reference proteome</keyword>
<dbReference type="GO" id="GO:0001522">
    <property type="term" value="P:pseudouridine synthesis"/>
    <property type="evidence" value="ECO:0007669"/>
    <property type="project" value="InterPro"/>
</dbReference>
<dbReference type="InterPro" id="IPR018496">
    <property type="entry name" value="PsdUridine_synth_RsuA/RluB_CS"/>
</dbReference>
<dbReference type="HOGENOM" id="CLU_024979_1_2_1"/>
<dbReference type="GeneID" id="17252994"/>
<dbReference type="InterPro" id="IPR006145">
    <property type="entry name" value="PsdUridine_synth_RsuA/RluA"/>
</dbReference>
<dbReference type="InterPro" id="IPR050343">
    <property type="entry name" value="RsuA_PseudoU_synthase"/>
</dbReference>
<dbReference type="Pfam" id="PF00849">
    <property type="entry name" value="PseudoU_synth_2"/>
    <property type="match status" value="1"/>
</dbReference>
<dbReference type="OMA" id="RIPYPKW"/>
<dbReference type="PROSITE" id="PS01149">
    <property type="entry name" value="PSI_RSU"/>
    <property type="match status" value="1"/>
</dbReference>
<keyword evidence="2" id="KW-0413">Isomerase</keyword>
<feature type="domain" description="Pseudouridine synthase RsuA/RluA-like" evidence="3">
    <location>
        <begin position="2"/>
        <end position="158"/>
    </location>
</feature>
<protein>
    <recommendedName>
        <fullName evidence="3">Pseudouridine synthase RsuA/RluA-like domain-containing protein</fullName>
    </recommendedName>
</protein>
<name>A0A0D3I6G2_EMIH1</name>
<dbReference type="InterPro" id="IPR042092">
    <property type="entry name" value="PsdUridine_s_RsuA/RluB/E/F_cat"/>
</dbReference>
<dbReference type="PaxDb" id="2903-EOD06847"/>
<evidence type="ECO:0000313" key="5">
    <source>
        <dbReference type="Proteomes" id="UP000013827"/>
    </source>
</evidence>
<dbReference type="GO" id="GO:0009982">
    <property type="term" value="F:pseudouridine synthase activity"/>
    <property type="evidence" value="ECO:0007669"/>
    <property type="project" value="InterPro"/>
</dbReference>
<dbReference type="Gene3D" id="3.30.70.1560">
    <property type="entry name" value="Alpha-L RNA-binding motif"/>
    <property type="match status" value="1"/>
</dbReference>
<sequence>QTLLYHKPKGLVVTHSDELGRETVYSRLMSDAALPAALRQQGALHAVGRLDQNTSGLLLLTTDGRLLHHVTNPTAHSRAAAGSYAEGGGAVSKTYVARVARLNASAVERLRRGGVGLGGGLGESGPAEVELLEERGASCTLRLTLREGKNRQVRRMLHGVGSSVIELRRTHVGRLCLGELPAEGEVEEEE</sequence>
<organism evidence="4 5">
    <name type="scientific">Emiliania huxleyi (strain CCMP1516)</name>
    <dbReference type="NCBI Taxonomy" id="280463"/>
    <lineage>
        <taxon>Eukaryota</taxon>
        <taxon>Haptista</taxon>
        <taxon>Haptophyta</taxon>
        <taxon>Prymnesiophyceae</taxon>
        <taxon>Isochrysidales</taxon>
        <taxon>Noelaerhabdaceae</taxon>
        <taxon>Emiliania</taxon>
    </lineage>
</organism>
<reference evidence="5" key="1">
    <citation type="journal article" date="2013" name="Nature">
        <title>Pan genome of the phytoplankton Emiliania underpins its global distribution.</title>
        <authorList>
            <person name="Read B.A."/>
            <person name="Kegel J."/>
            <person name="Klute M.J."/>
            <person name="Kuo A."/>
            <person name="Lefebvre S.C."/>
            <person name="Maumus F."/>
            <person name="Mayer C."/>
            <person name="Miller J."/>
            <person name="Monier A."/>
            <person name="Salamov A."/>
            <person name="Young J."/>
            <person name="Aguilar M."/>
            <person name="Claverie J.M."/>
            <person name="Frickenhaus S."/>
            <person name="Gonzalez K."/>
            <person name="Herman E.K."/>
            <person name="Lin Y.C."/>
            <person name="Napier J."/>
            <person name="Ogata H."/>
            <person name="Sarno A.F."/>
            <person name="Shmutz J."/>
            <person name="Schroeder D."/>
            <person name="de Vargas C."/>
            <person name="Verret F."/>
            <person name="von Dassow P."/>
            <person name="Valentin K."/>
            <person name="Van de Peer Y."/>
            <person name="Wheeler G."/>
            <person name="Dacks J.B."/>
            <person name="Delwiche C.F."/>
            <person name="Dyhrman S.T."/>
            <person name="Glockner G."/>
            <person name="John U."/>
            <person name="Richards T."/>
            <person name="Worden A.Z."/>
            <person name="Zhang X."/>
            <person name="Grigoriev I.V."/>
            <person name="Allen A.E."/>
            <person name="Bidle K."/>
            <person name="Borodovsky M."/>
            <person name="Bowler C."/>
            <person name="Brownlee C."/>
            <person name="Cock J.M."/>
            <person name="Elias M."/>
            <person name="Gladyshev V.N."/>
            <person name="Groth M."/>
            <person name="Guda C."/>
            <person name="Hadaegh A."/>
            <person name="Iglesias-Rodriguez M.D."/>
            <person name="Jenkins J."/>
            <person name="Jones B.M."/>
            <person name="Lawson T."/>
            <person name="Leese F."/>
            <person name="Lindquist E."/>
            <person name="Lobanov A."/>
            <person name="Lomsadze A."/>
            <person name="Malik S.B."/>
            <person name="Marsh M.E."/>
            <person name="Mackinder L."/>
            <person name="Mock T."/>
            <person name="Mueller-Roeber B."/>
            <person name="Pagarete A."/>
            <person name="Parker M."/>
            <person name="Probert I."/>
            <person name="Quesneville H."/>
            <person name="Raines C."/>
            <person name="Rensing S.A."/>
            <person name="Riano-Pachon D.M."/>
            <person name="Richier S."/>
            <person name="Rokitta S."/>
            <person name="Shiraiwa Y."/>
            <person name="Soanes D.M."/>
            <person name="van der Giezen M."/>
            <person name="Wahlund T.M."/>
            <person name="Williams B."/>
            <person name="Wilson W."/>
            <person name="Wolfe G."/>
            <person name="Wurch L.L."/>
        </authorList>
    </citation>
    <scope>NUCLEOTIDE SEQUENCE</scope>
</reference>
<dbReference type="RefSeq" id="XP_005759276.1">
    <property type="nucleotide sequence ID" value="XM_005759219.1"/>
</dbReference>